<evidence type="ECO:0000313" key="5">
    <source>
        <dbReference type="Proteomes" id="UP000703269"/>
    </source>
</evidence>
<protein>
    <submittedName>
        <fullName evidence="4">NAD dependent epimerase/dehydratase family protein</fullName>
    </submittedName>
</protein>
<dbReference type="InterPro" id="IPR050425">
    <property type="entry name" value="NAD(P)_dehydrat-like"/>
</dbReference>
<dbReference type="InterPro" id="IPR036291">
    <property type="entry name" value="NAD(P)-bd_dom_sf"/>
</dbReference>
<feature type="domain" description="NAD-dependent epimerase/dehydratase" evidence="3">
    <location>
        <begin position="9"/>
        <end position="266"/>
    </location>
</feature>
<dbReference type="PANTHER" id="PTHR10366:SF564">
    <property type="entry name" value="STEROL-4-ALPHA-CARBOXYLATE 3-DEHYDROGENASE, DECARBOXYLATING"/>
    <property type="match status" value="1"/>
</dbReference>
<name>A0A9P3G273_9APHY</name>
<dbReference type="AlphaFoldDB" id="A0A9P3G273"/>
<keyword evidence="5" id="KW-1185">Reference proteome</keyword>
<comment type="caution">
    <text evidence="4">The sequence shown here is derived from an EMBL/GenBank/DDBJ whole genome shotgun (WGS) entry which is preliminary data.</text>
</comment>
<dbReference type="PANTHER" id="PTHR10366">
    <property type="entry name" value="NAD DEPENDENT EPIMERASE/DEHYDRATASE"/>
    <property type="match status" value="1"/>
</dbReference>
<organism evidence="4 5">
    <name type="scientific">Phanerochaete sordida</name>
    <dbReference type="NCBI Taxonomy" id="48140"/>
    <lineage>
        <taxon>Eukaryota</taxon>
        <taxon>Fungi</taxon>
        <taxon>Dikarya</taxon>
        <taxon>Basidiomycota</taxon>
        <taxon>Agaricomycotina</taxon>
        <taxon>Agaricomycetes</taxon>
        <taxon>Polyporales</taxon>
        <taxon>Phanerochaetaceae</taxon>
        <taxon>Phanerochaete</taxon>
    </lineage>
</organism>
<proteinExistence type="inferred from homology"/>
<dbReference type="Pfam" id="PF01370">
    <property type="entry name" value="Epimerase"/>
    <property type="match status" value="1"/>
</dbReference>
<sequence length="342" mass="37546">MPAVNKGKVLVTGCNGYIAVWVVKSLLEEGFAVRGTVRRESAIPYLKELFSQYGDKFEVVVVPDITKEHAFDEAVKGVDAIEHTASPFHFKASHPSEMVDPAVAGTLSVLKSALRHGAAVRRVVVTSSVAAVLTPDPEHVRHFSEADWNEHSVREIEKGSAASPGDMYLASKTLAERAAWQFVAENKGAVGFDLVTICPPYVYGPFLHEVKNPESLNTSALEFFNSVVKGDKTKEQLTTISGAWVDVRDVATAHVRALQKEAAGGERIITSAGSWVWQDFVSVGHKLDASLPAGDESYDPSKARYMAFFDNSKSKRVLDLEYHTLEECTEDSLAQFKQLGWY</sequence>
<dbReference type="SUPFAM" id="SSF51735">
    <property type="entry name" value="NAD(P)-binding Rossmann-fold domains"/>
    <property type="match status" value="1"/>
</dbReference>
<evidence type="ECO:0000256" key="2">
    <source>
        <dbReference type="ARBA" id="ARBA00023445"/>
    </source>
</evidence>
<evidence type="ECO:0000259" key="3">
    <source>
        <dbReference type="Pfam" id="PF01370"/>
    </source>
</evidence>
<comment type="similarity">
    <text evidence="2">Belongs to the NAD(P)-dependent epimerase/dehydratase family. Dihydroflavonol-4-reductase subfamily.</text>
</comment>
<dbReference type="Proteomes" id="UP000703269">
    <property type="component" value="Unassembled WGS sequence"/>
</dbReference>
<dbReference type="Gene3D" id="3.40.50.720">
    <property type="entry name" value="NAD(P)-binding Rossmann-like Domain"/>
    <property type="match status" value="1"/>
</dbReference>
<dbReference type="EMBL" id="BPQB01000004">
    <property type="protein sequence ID" value="GJE86762.1"/>
    <property type="molecule type" value="Genomic_DNA"/>
</dbReference>
<dbReference type="InterPro" id="IPR001509">
    <property type="entry name" value="Epimerase_deHydtase"/>
</dbReference>
<dbReference type="GO" id="GO:0016616">
    <property type="term" value="F:oxidoreductase activity, acting on the CH-OH group of donors, NAD or NADP as acceptor"/>
    <property type="evidence" value="ECO:0007669"/>
    <property type="project" value="TreeGrafter"/>
</dbReference>
<gene>
    <name evidence="4" type="ORF">PsYK624_028430</name>
</gene>
<evidence type="ECO:0000313" key="4">
    <source>
        <dbReference type="EMBL" id="GJE86762.1"/>
    </source>
</evidence>
<evidence type="ECO:0000256" key="1">
    <source>
        <dbReference type="ARBA" id="ARBA00023002"/>
    </source>
</evidence>
<keyword evidence="1" id="KW-0560">Oxidoreductase</keyword>
<dbReference type="OrthoDB" id="2735536at2759"/>
<reference evidence="4 5" key="1">
    <citation type="submission" date="2021-08" db="EMBL/GenBank/DDBJ databases">
        <title>Draft Genome Sequence of Phanerochaete sordida strain YK-624.</title>
        <authorList>
            <person name="Mori T."/>
            <person name="Dohra H."/>
            <person name="Suzuki T."/>
            <person name="Kawagishi H."/>
            <person name="Hirai H."/>
        </authorList>
    </citation>
    <scope>NUCLEOTIDE SEQUENCE [LARGE SCALE GENOMIC DNA]</scope>
    <source>
        <strain evidence="4 5">YK-624</strain>
    </source>
</reference>
<accession>A0A9P3G273</accession>